<comment type="caution">
    <text evidence="2">The sequence shown here is derived from an EMBL/GenBank/DDBJ whole genome shotgun (WGS) entry which is preliminary data.</text>
</comment>
<proteinExistence type="predicted"/>
<gene>
    <name evidence="2" type="ORF">IPH26_11730</name>
</gene>
<dbReference type="Gene3D" id="1.20.120.520">
    <property type="entry name" value="nmb1532 protein domain like"/>
    <property type="match status" value="1"/>
</dbReference>
<dbReference type="EMBL" id="JADJEV010000003">
    <property type="protein sequence ID" value="MBK6973571.1"/>
    <property type="molecule type" value="Genomic_DNA"/>
</dbReference>
<dbReference type="Pfam" id="PF01814">
    <property type="entry name" value="Hemerythrin"/>
    <property type="match status" value="1"/>
</dbReference>
<sequence>MVDSLIPVAPALDEPLEILSACHGRVLAQLQTLQRLLAHLPVHGPDAQARQAAGAVLRYFDSAAKHHHEDEEVDLLPALQAAVTPELQTDLADVRERILAEHAHMYGLWDALRPQLEAVRLGQQSSLDERLVSDMDAIYRQHIDYEEERLLPMARQLLDESKLRVLAQAMTGRRSPAGTARVSGEPGG</sequence>
<dbReference type="InterPro" id="IPR012312">
    <property type="entry name" value="Hemerythrin-like"/>
</dbReference>
<feature type="domain" description="Hemerythrin-like" evidence="1">
    <location>
        <begin position="15"/>
        <end position="154"/>
    </location>
</feature>
<evidence type="ECO:0000259" key="1">
    <source>
        <dbReference type="Pfam" id="PF01814"/>
    </source>
</evidence>
<reference evidence="2" key="1">
    <citation type="submission" date="2020-10" db="EMBL/GenBank/DDBJ databases">
        <title>Connecting structure to function with the recovery of over 1000 high-quality activated sludge metagenome-assembled genomes encoding full-length rRNA genes using long-read sequencing.</title>
        <authorList>
            <person name="Singleton C.M."/>
            <person name="Petriglieri F."/>
            <person name="Kristensen J.M."/>
            <person name="Kirkegaard R.H."/>
            <person name="Michaelsen T.Y."/>
            <person name="Andersen M.H."/>
            <person name="Karst S.M."/>
            <person name="Dueholm M.S."/>
            <person name="Nielsen P.H."/>
            <person name="Albertsen M."/>
        </authorList>
    </citation>
    <scope>NUCLEOTIDE SEQUENCE</scope>
    <source>
        <strain evidence="2">Bjer_18-Q3-R1-45_BAT3C.347</strain>
    </source>
</reference>
<dbReference type="Proteomes" id="UP000807785">
    <property type="component" value="Unassembled WGS sequence"/>
</dbReference>
<dbReference type="AlphaFoldDB" id="A0A9D7HRJ7"/>
<dbReference type="CDD" id="cd12108">
    <property type="entry name" value="Hr-like"/>
    <property type="match status" value="1"/>
</dbReference>
<protein>
    <submittedName>
        <fullName evidence="2">Hemerythrin domain-containing protein</fullName>
    </submittedName>
</protein>
<evidence type="ECO:0000313" key="2">
    <source>
        <dbReference type="EMBL" id="MBK6973571.1"/>
    </source>
</evidence>
<name>A0A9D7HRJ7_9PROT</name>
<organism evidence="2 3">
    <name type="scientific">Candidatus Methylophosphatis roskildensis</name>
    <dbReference type="NCBI Taxonomy" id="2899263"/>
    <lineage>
        <taxon>Bacteria</taxon>
        <taxon>Pseudomonadati</taxon>
        <taxon>Pseudomonadota</taxon>
        <taxon>Betaproteobacteria</taxon>
        <taxon>Nitrosomonadales</taxon>
        <taxon>Sterolibacteriaceae</taxon>
        <taxon>Candidatus Methylophosphatis</taxon>
    </lineage>
</organism>
<accession>A0A9D7HRJ7</accession>
<evidence type="ECO:0000313" key="3">
    <source>
        <dbReference type="Proteomes" id="UP000807785"/>
    </source>
</evidence>